<dbReference type="InterPro" id="IPR004635">
    <property type="entry name" value="Pept_S49_SppA"/>
</dbReference>
<dbReference type="GO" id="GO:0008236">
    <property type="term" value="F:serine-type peptidase activity"/>
    <property type="evidence" value="ECO:0007669"/>
    <property type="project" value="UniProtKB-KW"/>
</dbReference>
<dbReference type="InterPro" id="IPR029045">
    <property type="entry name" value="ClpP/crotonase-like_dom_sf"/>
</dbReference>
<evidence type="ECO:0000313" key="8">
    <source>
        <dbReference type="Proteomes" id="UP000822688"/>
    </source>
</evidence>
<feature type="region of interest" description="Disordered" evidence="5">
    <location>
        <begin position="63"/>
        <end position="93"/>
    </location>
</feature>
<evidence type="ECO:0000256" key="3">
    <source>
        <dbReference type="ARBA" id="ARBA00022801"/>
    </source>
</evidence>
<comment type="caution">
    <text evidence="7">The sequence shown here is derived from an EMBL/GenBank/DDBJ whole genome shotgun (WGS) entry which is preliminary data.</text>
</comment>
<name>A0A8T0IC28_CERPU</name>
<proteinExistence type="inferred from homology"/>
<keyword evidence="2" id="KW-0645">Protease</keyword>
<evidence type="ECO:0000256" key="1">
    <source>
        <dbReference type="ARBA" id="ARBA00008683"/>
    </source>
</evidence>
<dbReference type="Gene3D" id="3.90.226.10">
    <property type="entry name" value="2-enoyl-CoA Hydratase, Chain A, domain 1"/>
    <property type="match status" value="4"/>
</dbReference>
<evidence type="ECO:0000259" key="6">
    <source>
        <dbReference type="Pfam" id="PF01343"/>
    </source>
</evidence>
<keyword evidence="4" id="KW-0720">Serine protease</keyword>
<dbReference type="Proteomes" id="UP000822688">
    <property type="component" value="Chromosome 4"/>
</dbReference>
<dbReference type="Pfam" id="PF01343">
    <property type="entry name" value="Peptidase_S49"/>
    <property type="match status" value="2"/>
</dbReference>
<dbReference type="PANTHER" id="PTHR33209">
    <property type="entry name" value="PROTEASE 4"/>
    <property type="match status" value="1"/>
</dbReference>
<dbReference type="InterPro" id="IPR047217">
    <property type="entry name" value="S49_SppA_67K_type_N"/>
</dbReference>
<dbReference type="InterPro" id="IPR002142">
    <property type="entry name" value="Peptidase_S49"/>
</dbReference>
<dbReference type="CDD" id="cd07018">
    <property type="entry name" value="S49_SppA_67K_type"/>
    <property type="match status" value="1"/>
</dbReference>
<feature type="region of interest" description="Disordered" evidence="5">
    <location>
        <begin position="124"/>
        <end position="146"/>
    </location>
</feature>
<comment type="similarity">
    <text evidence="1">Belongs to the peptidase S49 family.</text>
</comment>
<accession>A0A8T0IC28</accession>
<dbReference type="CDD" id="cd07023">
    <property type="entry name" value="S49_Sppa_N_C"/>
    <property type="match status" value="1"/>
</dbReference>
<dbReference type="EMBL" id="CM026424">
    <property type="protein sequence ID" value="KAG0580456.1"/>
    <property type="molecule type" value="Genomic_DNA"/>
</dbReference>
<dbReference type="AlphaFoldDB" id="A0A8T0IC28"/>
<dbReference type="PANTHER" id="PTHR33209:SF1">
    <property type="entry name" value="PEPTIDASE S49 DOMAIN-CONTAINING PROTEIN"/>
    <property type="match status" value="1"/>
</dbReference>
<feature type="compositionally biased region" description="Polar residues" evidence="5">
    <location>
        <begin position="69"/>
        <end position="79"/>
    </location>
</feature>
<protein>
    <recommendedName>
        <fullName evidence="6">Peptidase S49 domain-containing protein</fullName>
    </recommendedName>
</protein>
<evidence type="ECO:0000256" key="4">
    <source>
        <dbReference type="ARBA" id="ARBA00022825"/>
    </source>
</evidence>
<keyword evidence="8" id="KW-1185">Reference proteome</keyword>
<organism evidence="7 8">
    <name type="scientific">Ceratodon purpureus</name>
    <name type="common">Fire moss</name>
    <name type="synonym">Dicranum purpureum</name>
    <dbReference type="NCBI Taxonomy" id="3225"/>
    <lineage>
        <taxon>Eukaryota</taxon>
        <taxon>Viridiplantae</taxon>
        <taxon>Streptophyta</taxon>
        <taxon>Embryophyta</taxon>
        <taxon>Bryophyta</taxon>
        <taxon>Bryophytina</taxon>
        <taxon>Bryopsida</taxon>
        <taxon>Dicranidae</taxon>
        <taxon>Pseudoditrichales</taxon>
        <taxon>Ditrichaceae</taxon>
        <taxon>Ceratodon</taxon>
    </lineage>
</organism>
<feature type="domain" description="Peptidase S49" evidence="6">
    <location>
        <begin position="505"/>
        <end position="654"/>
    </location>
</feature>
<feature type="compositionally biased region" description="Polar residues" evidence="5">
    <location>
        <begin position="131"/>
        <end position="146"/>
    </location>
</feature>
<evidence type="ECO:0000313" key="7">
    <source>
        <dbReference type="EMBL" id="KAG0580456.1"/>
    </source>
</evidence>
<evidence type="ECO:0000256" key="5">
    <source>
        <dbReference type="SAM" id="MobiDB-lite"/>
    </source>
</evidence>
<evidence type="ECO:0000256" key="2">
    <source>
        <dbReference type="ARBA" id="ARBA00022670"/>
    </source>
</evidence>
<keyword evidence="3" id="KW-0378">Hydrolase</keyword>
<dbReference type="InterPro" id="IPR047272">
    <property type="entry name" value="S49_SppA_C"/>
</dbReference>
<reference evidence="7" key="1">
    <citation type="submission" date="2020-06" db="EMBL/GenBank/DDBJ databases">
        <title>WGS assembly of Ceratodon purpureus strain R40.</title>
        <authorList>
            <person name="Carey S.B."/>
            <person name="Jenkins J."/>
            <person name="Shu S."/>
            <person name="Lovell J.T."/>
            <person name="Sreedasyam A."/>
            <person name="Maumus F."/>
            <person name="Tiley G.P."/>
            <person name="Fernandez-Pozo N."/>
            <person name="Barry K."/>
            <person name="Chen C."/>
            <person name="Wang M."/>
            <person name="Lipzen A."/>
            <person name="Daum C."/>
            <person name="Saski C.A."/>
            <person name="Payton A.C."/>
            <person name="Mcbreen J.C."/>
            <person name="Conrad R.E."/>
            <person name="Kollar L.M."/>
            <person name="Olsson S."/>
            <person name="Huttunen S."/>
            <person name="Landis J.B."/>
            <person name="Wickett N.J."/>
            <person name="Johnson M.G."/>
            <person name="Rensing S.A."/>
            <person name="Grimwood J."/>
            <person name="Schmutz J."/>
            <person name="Mcdaniel S.F."/>
        </authorList>
    </citation>
    <scope>NUCLEOTIDE SEQUENCE</scope>
    <source>
        <strain evidence="7">R40</strain>
    </source>
</reference>
<sequence>MASTMANPSLQLTCFTSTRKFHDGHQFGSVNAQRASFQAVRGTTHLKLSTSISQVRLMGSGQKNDRLLTHSSDGSSIDSTETDGVELPSDSSDMAEDATTVQALEGNEQVQTQSEKGAVIEALEGKKVDNNDAQPSSTSVENGSSRAQVYPSGDLVYKKKEGWESFVLQCRMLVALPWQRVKKGSVLTIKLSGEIPEQYQGRFMQGLSLPQICENLVKAANDPRVAGVFLSIEPLSCGWGKLDEIRRHMEYYKQSGKFLVGYMAVGGEKEYYLASLCPELYCPPGAYISITGLKVQGQFLGGVLEKVGVEPQVQRFGKYKSLGDQLQRKDMSEPNREMLTALLDDIYGNFIEQVSLAKGKTKDDVEALFEAGIYKVDDLKKGGWITDIKYADEIEEMLKKRTEAKMDKPLQTVPYKKYSRVSKWTLGLDGGNNRIAVIRAAGGISRTAGGGLPGSSGEGIASDTFIEKIRLVREAKQFKAVIIRIDSGGGDALASDLMWREIKLLAEKKPVIASMADVAASGGYYMAMAAGVILAEPLTLTGSIGVVSAKFNLARLYERVGFAKEYISRGKYAELDADQRPFRPEEEAFFKESAMNSYTSFRNKAAESRSMAIEKMEEVAQGRVWTGKAALEHGLVDTLGGISKAIAIAKQKAGIPEDQEVSLIELSRRQGSPLALLRGGASALTFLFQFSQSELGSQMLNSLLKGAPLAGSISSGIQARMDVISVDGVGTESVESVSNMKFSSQGIEENSAWGTLFDLISDFL</sequence>
<feature type="domain" description="Peptidase S49" evidence="6">
    <location>
        <begin position="269"/>
        <end position="403"/>
    </location>
</feature>
<dbReference type="GO" id="GO:0006508">
    <property type="term" value="P:proteolysis"/>
    <property type="evidence" value="ECO:0007669"/>
    <property type="project" value="UniProtKB-KW"/>
</dbReference>
<gene>
    <name evidence="7" type="ORF">KC19_4G175000</name>
</gene>
<dbReference type="NCBIfam" id="TIGR00706">
    <property type="entry name" value="SppA_dom"/>
    <property type="match status" value="1"/>
</dbReference>
<dbReference type="SUPFAM" id="SSF52096">
    <property type="entry name" value="ClpP/crotonase"/>
    <property type="match status" value="2"/>
</dbReference>